<organism evidence="2 3">
    <name type="scientific">Nocardia terpenica</name>
    <dbReference type="NCBI Taxonomy" id="455432"/>
    <lineage>
        <taxon>Bacteria</taxon>
        <taxon>Bacillati</taxon>
        <taxon>Actinomycetota</taxon>
        <taxon>Actinomycetes</taxon>
        <taxon>Mycobacteriales</taxon>
        <taxon>Nocardiaceae</taxon>
        <taxon>Nocardia</taxon>
    </lineage>
</organism>
<gene>
    <name evidence="2" type="ORF">CRH09_30555</name>
</gene>
<accession>A0A291RRE5</accession>
<sequence>MVGDSAEADRIEALLDRIDSTPPRLGDAALVYASWGWPVFPLRPGGKVPATRHGFKDATTDTARIRAWWKAMPGANIGLATGAVVDDQQHSDLPPRIGRGPSQGAADREVREYRANSILRVGVSRNGTVGQLALATGRCWHRLGCRAEGAPVGVCFMMACLVNVGATSTDQTTASSR</sequence>
<name>A0A291RRE5_9NOCA</name>
<proteinExistence type="predicted"/>
<dbReference type="KEGG" id="ntp:CRH09_30555"/>
<dbReference type="SMART" id="SM00943">
    <property type="entry name" value="Prim-Pol"/>
    <property type="match status" value="1"/>
</dbReference>
<dbReference type="SUPFAM" id="SSF56747">
    <property type="entry name" value="Prim-pol domain"/>
    <property type="match status" value="1"/>
</dbReference>
<evidence type="ECO:0000313" key="2">
    <source>
        <dbReference type="EMBL" id="ATL69870.1"/>
    </source>
</evidence>
<protein>
    <recommendedName>
        <fullName evidence="1">DNA primase/polymerase bifunctional N-terminal domain-containing protein</fullName>
    </recommendedName>
</protein>
<dbReference type="GeneID" id="88361626"/>
<evidence type="ECO:0000313" key="3">
    <source>
        <dbReference type="Proteomes" id="UP000221961"/>
    </source>
</evidence>
<feature type="domain" description="DNA primase/polymerase bifunctional N-terminal" evidence="1">
    <location>
        <begin position="29"/>
        <end position="154"/>
    </location>
</feature>
<evidence type="ECO:0000259" key="1">
    <source>
        <dbReference type="SMART" id="SM00943"/>
    </source>
</evidence>
<reference evidence="2 3" key="1">
    <citation type="submission" date="2017-10" db="EMBL/GenBank/DDBJ databases">
        <title>Comparative genomics between pathogenic Norcardia.</title>
        <authorList>
            <person name="Zeng L."/>
        </authorList>
    </citation>
    <scope>NUCLEOTIDE SEQUENCE [LARGE SCALE GENOMIC DNA]</scope>
    <source>
        <strain evidence="2 3">NC_YFY_NT001</strain>
    </source>
</reference>
<dbReference type="RefSeq" id="WP_098696875.1">
    <property type="nucleotide sequence ID" value="NZ_CP023778.1"/>
</dbReference>
<dbReference type="Proteomes" id="UP000221961">
    <property type="component" value="Chromosome"/>
</dbReference>
<dbReference type="InterPro" id="IPR015330">
    <property type="entry name" value="DNA_primase/pol_bifunc_N"/>
</dbReference>
<dbReference type="EMBL" id="CP023778">
    <property type="protein sequence ID" value="ATL69870.1"/>
    <property type="molecule type" value="Genomic_DNA"/>
</dbReference>
<dbReference type="Pfam" id="PF09250">
    <property type="entry name" value="Prim-Pol"/>
    <property type="match status" value="1"/>
</dbReference>
<dbReference type="AlphaFoldDB" id="A0A291RRE5"/>